<comment type="catalytic activity">
    <reaction evidence="29">
        <text>sn-glycerol 3-phosphocholine + H2O = phosphocholine + glycerol + H(+)</text>
        <dbReference type="Rhea" id="RHEA:19545"/>
        <dbReference type="ChEBI" id="CHEBI:15377"/>
        <dbReference type="ChEBI" id="CHEBI:15378"/>
        <dbReference type="ChEBI" id="CHEBI:16870"/>
        <dbReference type="ChEBI" id="CHEBI:17754"/>
        <dbReference type="ChEBI" id="CHEBI:295975"/>
        <dbReference type="EC" id="3.1.4.38"/>
    </reaction>
    <physiologicalReaction direction="left-to-right" evidence="29">
        <dbReference type="Rhea" id="RHEA:19546"/>
    </physiologicalReaction>
</comment>
<keyword evidence="9" id="KW-0732">Signal</keyword>
<evidence type="ECO:0000256" key="2">
    <source>
        <dbReference type="ARBA" id="ARBA00004609"/>
    </source>
</evidence>
<dbReference type="EMBL" id="NCKU01004078">
    <property type="protein sequence ID" value="RWS06474.1"/>
    <property type="molecule type" value="Genomic_DNA"/>
</dbReference>
<dbReference type="CDD" id="cd16018">
    <property type="entry name" value="Enpp"/>
    <property type="match status" value="1"/>
</dbReference>
<evidence type="ECO:0000256" key="23">
    <source>
        <dbReference type="ARBA" id="ARBA00047482"/>
    </source>
</evidence>
<comment type="catalytic activity">
    <reaction evidence="28">
        <text>sphing-4-enine-phosphocholine + H2O = sphing-4-enine + phosphocholine + H(+)</text>
        <dbReference type="Rhea" id="RHEA:41095"/>
        <dbReference type="ChEBI" id="CHEBI:15377"/>
        <dbReference type="ChEBI" id="CHEBI:15378"/>
        <dbReference type="ChEBI" id="CHEBI:57756"/>
        <dbReference type="ChEBI" id="CHEBI:58906"/>
        <dbReference type="ChEBI" id="CHEBI:295975"/>
    </reaction>
    <physiologicalReaction direction="left-to-right" evidence="28">
        <dbReference type="Rhea" id="RHEA:41096"/>
    </physiologicalReaction>
</comment>
<accession>A0A3S3P6V8</accession>
<dbReference type="EC" id="3.1.4.38" evidence="4"/>
<evidence type="ECO:0000256" key="10">
    <source>
        <dbReference type="ARBA" id="ARBA00022801"/>
    </source>
</evidence>
<evidence type="ECO:0000313" key="33">
    <source>
        <dbReference type="EMBL" id="RWS06474.1"/>
    </source>
</evidence>
<keyword evidence="34" id="KW-1185">Reference proteome</keyword>
<dbReference type="STRING" id="1965070.A0A3S3P6V8"/>
<protein>
    <recommendedName>
        <fullName evidence="4">glycerophosphocholine cholinephosphodiesterase</fullName>
        <ecNumber evidence="4">3.1.4.38</ecNumber>
    </recommendedName>
    <alternativeName>
        <fullName evidence="19">Choline-specific glycerophosphodiester phosphodiesterase</fullName>
    </alternativeName>
    <alternativeName>
        <fullName evidence="18">Ectonucleotide pyrophosphatase/phosphodiesterase family member 6</fullName>
    </alternativeName>
</protein>
<keyword evidence="13" id="KW-0443">Lipid metabolism</keyword>
<dbReference type="Pfam" id="PF01663">
    <property type="entry name" value="Phosphodiest"/>
    <property type="match status" value="1"/>
</dbReference>
<feature type="transmembrane region" description="Helical" evidence="32">
    <location>
        <begin position="12"/>
        <end position="29"/>
    </location>
</feature>
<comment type="subcellular location">
    <subcellularLocation>
        <location evidence="2">Cell membrane</location>
        <topology evidence="2">Lipid-anchor</topology>
        <topology evidence="2">GPI-anchor</topology>
    </subcellularLocation>
</comment>
<evidence type="ECO:0000256" key="6">
    <source>
        <dbReference type="ARBA" id="ARBA00022553"/>
    </source>
</evidence>
<dbReference type="GO" id="GO:0016042">
    <property type="term" value="P:lipid catabolic process"/>
    <property type="evidence" value="ECO:0007669"/>
    <property type="project" value="UniProtKB-KW"/>
</dbReference>
<sequence>MIIERKRAQKVVIFVIVLVIVVASLVFVIRQTKSMKAKRDEQKLLIILIDGMRYDYPERDTQLKAFQRLAREGVKAEYLEPIYPANSYPNWYTILTGLYAENHAMIDNYIYEPQLNDFFLMSPHPNTSHKHWWNKAEPIWTLAELSGLPTSVYYWDGCQIELNGVIPTRCLPYRPLDCWPGVDEETEASLDQILDGFSSDKFRLSLLYYEPVDHMGHSYGPDSNETLHSVRVIDGILLRLLENINKRKLSDILNVYIVSDHGMATPTTLIRLEDHIDFNDVELSLQQGSLCMMKAVNADAEQRIYEKLNSSGTDIGLRIYRKNEIPDEMHIKHNRLTLPLLLVARPGYYMLPPSIRGKVYPVYDRLYFHLGKGTYGYFAKEFDQMRGITYAIGPAFKRGFNNIPLKQTDHYQIFCRILGLKPKPHDGSWSRVKNMLVA</sequence>
<comment type="catalytic activity">
    <reaction evidence="21">
        <text>1-dodecanoyl-sn-glycero-3-phosphocholine + H2O = 1-dodecanoyl-sn-glycerol + phosphocholine + H(+)</text>
        <dbReference type="Rhea" id="RHEA:41127"/>
        <dbReference type="ChEBI" id="CHEBI:15377"/>
        <dbReference type="ChEBI" id="CHEBI:15378"/>
        <dbReference type="ChEBI" id="CHEBI:74966"/>
        <dbReference type="ChEBI" id="CHEBI:75529"/>
        <dbReference type="ChEBI" id="CHEBI:295975"/>
    </reaction>
    <physiologicalReaction direction="left-to-right" evidence="21">
        <dbReference type="Rhea" id="RHEA:41128"/>
    </physiologicalReaction>
</comment>
<evidence type="ECO:0000256" key="19">
    <source>
        <dbReference type="ARBA" id="ARBA00032556"/>
    </source>
</evidence>
<evidence type="ECO:0000256" key="26">
    <source>
        <dbReference type="ARBA" id="ARBA00047779"/>
    </source>
</evidence>
<keyword evidence="11" id="KW-0862">Zinc</keyword>
<name>A0A3S3P6V8_9ACAR</name>
<comment type="catalytic activity">
    <reaction evidence="31">
        <text>1-(5Z,8Z,11Z,14Z-eicosatetraenoyl)-sn-glycero-3-phosphocholine + H2O = 1-(5Z,8Z,11Z,14Z-eicosatetraenoyl)-sn-glycerol + phosphocholine + H(+)</text>
        <dbReference type="Rhea" id="RHEA:41003"/>
        <dbReference type="ChEBI" id="CHEBI:15377"/>
        <dbReference type="ChEBI" id="CHEBI:15378"/>
        <dbReference type="ChEBI" id="CHEBI:34071"/>
        <dbReference type="ChEBI" id="CHEBI:74344"/>
        <dbReference type="ChEBI" id="CHEBI:295975"/>
    </reaction>
    <physiologicalReaction direction="left-to-right" evidence="31">
        <dbReference type="Rhea" id="RHEA:41004"/>
    </physiologicalReaction>
</comment>
<dbReference type="PANTHER" id="PTHR10151:SF66">
    <property type="entry name" value="GLYCEROPHOSPHOCHOLINE CHOLINEPHOSPHODIESTERASE ENPP6"/>
    <property type="match status" value="1"/>
</dbReference>
<comment type="catalytic activity">
    <reaction evidence="23">
        <text>glycero-2-phosphocholine + H2O = phosphocholine + glycerol + H(+)</text>
        <dbReference type="Rhea" id="RHEA:61684"/>
        <dbReference type="ChEBI" id="CHEBI:15377"/>
        <dbReference type="ChEBI" id="CHEBI:15378"/>
        <dbReference type="ChEBI" id="CHEBI:17754"/>
        <dbReference type="ChEBI" id="CHEBI:144950"/>
        <dbReference type="ChEBI" id="CHEBI:295975"/>
    </reaction>
    <physiologicalReaction direction="left-to-right" evidence="23">
        <dbReference type="Rhea" id="RHEA:61685"/>
    </physiologicalReaction>
</comment>
<dbReference type="PANTHER" id="PTHR10151">
    <property type="entry name" value="ECTONUCLEOTIDE PYROPHOSPHATASE/PHOSPHODIESTERASE"/>
    <property type="match status" value="1"/>
</dbReference>
<keyword evidence="7" id="KW-0336">GPI-anchor</keyword>
<evidence type="ECO:0000256" key="31">
    <source>
        <dbReference type="ARBA" id="ARBA00049320"/>
    </source>
</evidence>
<evidence type="ECO:0000256" key="14">
    <source>
        <dbReference type="ARBA" id="ARBA00023136"/>
    </source>
</evidence>
<dbReference type="GO" id="GO:0098552">
    <property type="term" value="C:side of membrane"/>
    <property type="evidence" value="ECO:0007669"/>
    <property type="project" value="UniProtKB-KW"/>
</dbReference>
<evidence type="ECO:0000256" key="17">
    <source>
        <dbReference type="ARBA" id="ARBA00023288"/>
    </source>
</evidence>
<keyword evidence="12" id="KW-0442">Lipid degradation</keyword>
<evidence type="ECO:0000256" key="3">
    <source>
        <dbReference type="ARBA" id="ARBA00010594"/>
    </source>
</evidence>
<keyword evidence="32" id="KW-1133">Transmembrane helix</keyword>
<keyword evidence="5" id="KW-1003">Cell membrane</keyword>
<dbReference type="GO" id="GO:0046872">
    <property type="term" value="F:metal ion binding"/>
    <property type="evidence" value="ECO:0007669"/>
    <property type="project" value="UniProtKB-KW"/>
</dbReference>
<dbReference type="Gene3D" id="3.40.720.10">
    <property type="entry name" value="Alkaline Phosphatase, subunit A"/>
    <property type="match status" value="1"/>
</dbReference>
<keyword evidence="17" id="KW-0449">Lipoprotein</keyword>
<reference evidence="33 34" key="1">
    <citation type="journal article" date="2018" name="Gigascience">
        <title>Genomes of trombidid mites reveal novel predicted allergens and laterally-transferred genes associated with secondary metabolism.</title>
        <authorList>
            <person name="Dong X."/>
            <person name="Chaisiri K."/>
            <person name="Xia D."/>
            <person name="Armstrong S.D."/>
            <person name="Fang Y."/>
            <person name="Donnelly M.J."/>
            <person name="Kadowaki T."/>
            <person name="McGarry J.W."/>
            <person name="Darby A.C."/>
            <person name="Makepeace B.L."/>
        </authorList>
    </citation>
    <scope>NUCLEOTIDE SEQUENCE [LARGE SCALE GENOMIC DNA]</scope>
    <source>
        <strain evidence="33">UoL-WK</strain>
    </source>
</reference>
<evidence type="ECO:0000256" key="25">
    <source>
        <dbReference type="ARBA" id="ARBA00047600"/>
    </source>
</evidence>
<evidence type="ECO:0000256" key="15">
    <source>
        <dbReference type="ARBA" id="ARBA00023157"/>
    </source>
</evidence>
<evidence type="ECO:0000256" key="11">
    <source>
        <dbReference type="ARBA" id="ARBA00022833"/>
    </source>
</evidence>
<keyword evidence="16" id="KW-0325">Glycoprotein</keyword>
<comment type="catalytic activity">
    <reaction evidence="30">
        <text>1-(9Z,12Z)-octadecadienoyl-sn-glycero-3-phosphocholine + H2O = 1-(9Z,12Z-octadecadienoyl)-sn-glycerol + phosphocholine + H(+)</text>
        <dbReference type="Rhea" id="RHEA:41115"/>
        <dbReference type="ChEBI" id="CHEBI:15377"/>
        <dbReference type="ChEBI" id="CHEBI:15378"/>
        <dbReference type="ChEBI" id="CHEBI:28733"/>
        <dbReference type="ChEBI" id="CHEBI:75561"/>
        <dbReference type="ChEBI" id="CHEBI:295975"/>
    </reaction>
    <physiologicalReaction direction="left-to-right" evidence="30">
        <dbReference type="Rhea" id="RHEA:41116"/>
    </physiologicalReaction>
</comment>
<evidence type="ECO:0000313" key="34">
    <source>
        <dbReference type="Proteomes" id="UP000285301"/>
    </source>
</evidence>
<evidence type="ECO:0000256" key="5">
    <source>
        <dbReference type="ARBA" id="ARBA00022475"/>
    </source>
</evidence>
<evidence type="ECO:0000256" key="27">
    <source>
        <dbReference type="ARBA" id="ARBA00048209"/>
    </source>
</evidence>
<comment type="caution">
    <text evidence="33">The sequence shown here is derived from an EMBL/GenBank/DDBJ whole genome shotgun (WGS) entry which is preliminary data.</text>
</comment>
<evidence type="ECO:0000256" key="9">
    <source>
        <dbReference type="ARBA" id="ARBA00022729"/>
    </source>
</evidence>
<organism evidence="33 34">
    <name type="scientific">Dinothrombium tinctorium</name>
    <dbReference type="NCBI Taxonomy" id="1965070"/>
    <lineage>
        <taxon>Eukaryota</taxon>
        <taxon>Metazoa</taxon>
        <taxon>Ecdysozoa</taxon>
        <taxon>Arthropoda</taxon>
        <taxon>Chelicerata</taxon>
        <taxon>Arachnida</taxon>
        <taxon>Acari</taxon>
        <taxon>Acariformes</taxon>
        <taxon>Trombidiformes</taxon>
        <taxon>Prostigmata</taxon>
        <taxon>Anystina</taxon>
        <taxon>Parasitengona</taxon>
        <taxon>Trombidioidea</taxon>
        <taxon>Trombidiidae</taxon>
        <taxon>Dinothrombium</taxon>
    </lineage>
</organism>
<keyword evidence="32" id="KW-0812">Transmembrane</keyword>
<comment type="similarity">
    <text evidence="3">Belongs to the nucleotide pyrophosphatase/phosphodiesterase family.</text>
</comment>
<evidence type="ECO:0000256" key="32">
    <source>
        <dbReference type="SAM" id="Phobius"/>
    </source>
</evidence>
<evidence type="ECO:0000256" key="22">
    <source>
        <dbReference type="ARBA" id="ARBA00047322"/>
    </source>
</evidence>
<comment type="catalytic activity">
    <reaction evidence="24">
        <text>a 1-O-alkyl-sn-glycero-3-phosphocholine + H2O = a 1-O-alkyl-sn-glycerol + phosphocholine + H(+)</text>
        <dbReference type="Rhea" id="RHEA:36083"/>
        <dbReference type="ChEBI" id="CHEBI:15377"/>
        <dbReference type="ChEBI" id="CHEBI:15378"/>
        <dbReference type="ChEBI" id="CHEBI:15850"/>
        <dbReference type="ChEBI" id="CHEBI:30909"/>
        <dbReference type="ChEBI" id="CHEBI:295975"/>
    </reaction>
    <physiologicalReaction direction="left-to-right" evidence="24">
        <dbReference type="Rhea" id="RHEA:36084"/>
    </physiologicalReaction>
</comment>
<evidence type="ECO:0000256" key="7">
    <source>
        <dbReference type="ARBA" id="ARBA00022622"/>
    </source>
</evidence>
<comment type="catalytic activity">
    <reaction evidence="22">
        <text>1-(9Z-octadecenoyl)-sn-glycero-3-phosphocholine + H2O = 1-(9Z-octadecenoyl)-sn-glycerol + phosphocholine + H(+)</text>
        <dbReference type="Rhea" id="RHEA:41091"/>
        <dbReference type="ChEBI" id="CHEBI:15377"/>
        <dbReference type="ChEBI" id="CHEBI:15378"/>
        <dbReference type="ChEBI" id="CHEBI:28610"/>
        <dbReference type="ChEBI" id="CHEBI:75757"/>
        <dbReference type="ChEBI" id="CHEBI:295975"/>
    </reaction>
    <physiologicalReaction direction="left-to-right" evidence="22">
        <dbReference type="Rhea" id="RHEA:41092"/>
    </physiologicalReaction>
</comment>
<evidence type="ECO:0000256" key="21">
    <source>
        <dbReference type="ARBA" id="ARBA00047290"/>
    </source>
</evidence>
<dbReference type="InterPro" id="IPR017850">
    <property type="entry name" value="Alkaline_phosphatase_core_sf"/>
</dbReference>
<evidence type="ECO:0000256" key="29">
    <source>
        <dbReference type="ARBA" id="ARBA00048703"/>
    </source>
</evidence>
<evidence type="ECO:0000256" key="8">
    <source>
        <dbReference type="ARBA" id="ARBA00022723"/>
    </source>
</evidence>
<keyword evidence="8" id="KW-0479">Metal-binding</keyword>
<evidence type="ECO:0000256" key="12">
    <source>
        <dbReference type="ARBA" id="ARBA00022963"/>
    </source>
</evidence>
<evidence type="ECO:0000256" key="16">
    <source>
        <dbReference type="ARBA" id="ARBA00023180"/>
    </source>
</evidence>
<evidence type="ECO:0000256" key="18">
    <source>
        <dbReference type="ARBA" id="ARBA00031167"/>
    </source>
</evidence>
<dbReference type="AlphaFoldDB" id="A0A3S3P6V8"/>
<comment type="function">
    <text evidence="20">Choline-specific glycerophosphodiesterase that hydrolyzes glycerophosphocholine (GPC) and lysophosphatidylcholine (LPC) and contributes to supplying choline to the cells. Has a preference for LPC with short (12:0 and 14:0) or polyunsaturated (18:2 and 20:4) fatty acids. In vitro, hydrolyzes only choline-containing lysophospholipids, such as sphingosylphosphorylcholine (SPC), platelet-activating factor (PAF) and lysoPAF, but not other lysophospholipids.</text>
</comment>
<keyword evidence="10" id="KW-0378">Hydrolase</keyword>
<keyword evidence="15" id="KW-1015">Disulfide bond</keyword>
<comment type="catalytic activity">
    <reaction evidence="25">
        <text>a 1-acyl-sn-glycero-3-phosphocholine + H2O = a 1-acyl-sn-glycerol + phosphocholine + H(+)</text>
        <dbReference type="Rhea" id="RHEA:44720"/>
        <dbReference type="ChEBI" id="CHEBI:15377"/>
        <dbReference type="ChEBI" id="CHEBI:15378"/>
        <dbReference type="ChEBI" id="CHEBI:58168"/>
        <dbReference type="ChEBI" id="CHEBI:64683"/>
        <dbReference type="ChEBI" id="CHEBI:295975"/>
    </reaction>
    <physiologicalReaction direction="left-to-right" evidence="25">
        <dbReference type="Rhea" id="RHEA:44721"/>
    </physiologicalReaction>
</comment>
<evidence type="ECO:0000256" key="20">
    <source>
        <dbReference type="ARBA" id="ARBA00046203"/>
    </source>
</evidence>
<dbReference type="Proteomes" id="UP000285301">
    <property type="component" value="Unassembled WGS sequence"/>
</dbReference>
<dbReference type="InterPro" id="IPR002591">
    <property type="entry name" value="Phosphodiest/P_Trfase"/>
</dbReference>
<keyword evidence="14 32" id="KW-0472">Membrane</keyword>
<comment type="cofactor">
    <cofactor evidence="1">
        <name>Zn(2+)</name>
        <dbReference type="ChEBI" id="CHEBI:29105"/>
    </cofactor>
</comment>
<evidence type="ECO:0000256" key="4">
    <source>
        <dbReference type="ARBA" id="ARBA00012318"/>
    </source>
</evidence>
<evidence type="ECO:0000256" key="30">
    <source>
        <dbReference type="ARBA" id="ARBA00049092"/>
    </source>
</evidence>
<gene>
    <name evidence="33" type="ORF">B4U79_12434</name>
</gene>
<dbReference type="SUPFAM" id="SSF53649">
    <property type="entry name" value="Alkaline phosphatase-like"/>
    <property type="match status" value="1"/>
</dbReference>
<keyword evidence="6" id="KW-0597">Phosphoprotein</keyword>
<comment type="catalytic activity">
    <reaction evidence="26">
        <text>1-tetradecanoyl-sn-glycero-3-phosphocholine + H2O = 1-tetradecanoyl-sn-glycerol + phosphocholine + H(+)</text>
        <dbReference type="Rhea" id="RHEA:40999"/>
        <dbReference type="ChEBI" id="CHEBI:15377"/>
        <dbReference type="ChEBI" id="CHEBI:15378"/>
        <dbReference type="ChEBI" id="CHEBI:64489"/>
        <dbReference type="ChEBI" id="CHEBI:75536"/>
        <dbReference type="ChEBI" id="CHEBI:295975"/>
    </reaction>
    <physiologicalReaction direction="left-to-right" evidence="26">
        <dbReference type="Rhea" id="RHEA:41000"/>
    </physiologicalReaction>
</comment>
<evidence type="ECO:0000256" key="1">
    <source>
        <dbReference type="ARBA" id="ARBA00001947"/>
    </source>
</evidence>
<evidence type="ECO:0000256" key="24">
    <source>
        <dbReference type="ARBA" id="ARBA00047494"/>
    </source>
</evidence>
<evidence type="ECO:0000256" key="13">
    <source>
        <dbReference type="ARBA" id="ARBA00023098"/>
    </source>
</evidence>
<comment type="catalytic activity">
    <reaction evidence="27">
        <text>1-hexadecanoyl-sn-glycero-3-phosphocholine + H2O = 1-hexadecanoyl-sn-glycerol + phosphocholine + H(+)</text>
        <dbReference type="Rhea" id="RHEA:41119"/>
        <dbReference type="ChEBI" id="CHEBI:15377"/>
        <dbReference type="ChEBI" id="CHEBI:15378"/>
        <dbReference type="ChEBI" id="CHEBI:72998"/>
        <dbReference type="ChEBI" id="CHEBI:75542"/>
        <dbReference type="ChEBI" id="CHEBI:295975"/>
    </reaction>
    <physiologicalReaction direction="left-to-right" evidence="27">
        <dbReference type="Rhea" id="RHEA:41120"/>
    </physiologicalReaction>
</comment>
<dbReference type="GO" id="GO:0047390">
    <property type="term" value="F:glycerophosphocholine cholinephosphodiesterase activity"/>
    <property type="evidence" value="ECO:0007669"/>
    <property type="project" value="UniProtKB-EC"/>
</dbReference>
<dbReference type="GO" id="GO:0005886">
    <property type="term" value="C:plasma membrane"/>
    <property type="evidence" value="ECO:0007669"/>
    <property type="project" value="UniProtKB-SubCell"/>
</dbReference>
<evidence type="ECO:0000256" key="28">
    <source>
        <dbReference type="ARBA" id="ARBA00048234"/>
    </source>
</evidence>
<dbReference type="OrthoDB" id="415411at2759"/>
<dbReference type="Gene3D" id="3.30.1360.180">
    <property type="match status" value="1"/>
</dbReference>
<proteinExistence type="inferred from homology"/>